<keyword evidence="3" id="KW-0333">Golgi apparatus</keyword>
<dbReference type="CDD" id="cd11301">
    <property type="entry name" value="Fut1_Fut2_like"/>
    <property type="match status" value="1"/>
</dbReference>
<organism evidence="4 5">
    <name type="scientific">Soboliphyme baturini</name>
    <dbReference type="NCBI Taxonomy" id="241478"/>
    <lineage>
        <taxon>Eukaryota</taxon>
        <taxon>Metazoa</taxon>
        <taxon>Ecdysozoa</taxon>
        <taxon>Nematoda</taxon>
        <taxon>Enoplea</taxon>
        <taxon>Dorylaimia</taxon>
        <taxon>Dioctophymatida</taxon>
        <taxon>Dioctophymatoidea</taxon>
        <taxon>Soboliphymatidae</taxon>
        <taxon>Soboliphyme</taxon>
    </lineage>
</organism>
<gene>
    <name evidence="4" type="ORF">SBAD_LOCUS11411</name>
</gene>
<comment type="subcellular location">
    <subcellularLocation>
        <location evidence="3">Golgi apparatus</location>
        <location evidence="3">Golgi stack membrane</location>
        <topology evidence="3">Single-pass type II membrane protein</topology>
    </subcellularLocation>
</comment>
<comment type="pathway">
    <text evidence="3">Protein modification; protein glycosylation.</text>
</comment>
<evidence type="ECO:0000256" key="2">
    <source>
        <dbReference type="ARBA" id="ARBA00022679"/>
    </source>
</evidence>
<proteinExistence type="inferred from homology"/>
<dbReference type="EC" id="2.4.1.-" evidence="3"/>
<sequence length="353" mass="40526">MSEKESLNTKPERRNDCRDRHKAERNSLGVLRIFSADVGNRRLRRVLFLIISISLICVWPFPNQSQQHPNELYVPSNNCCYLVVRCVGGLGNLMFQYASLYGLAKTNRLKPIFECENSTLEDVFRNLSIARSNQSSKPLVEVNSDPCCTFKQSLTTLLENRSYHVAGFVQSWKYFSPYMDDIRQQFVFQPEVEHELKRWSNGSELIGIHTRRNDYTQLYYRRFGHFPTEPGFLRMAIGWFRKRFEYDWNVANSPKNDSVMVLQPRSPGVDMCVLSRFPHVIFSSGTFGWWAAFLANGTAAHGKLCRPNSNLCAMITMEDFLLPGWQAVGQSGLPGPPLNITETPESLDKTKIC</sequence>
<dbReference type="PANTHER" id="PTHR11927:SF9">
    <property type="entry name" value="L-FUCOSYLTRANSFERASE"/>
    <property type="match status" value="1"/>
</dbReference>
<keyword evidence="2 3" id="KW-0808">Transferase</keyword>
<dbReference type="UniPathway" id="UPA00378"/>
<accession>A0A3P8CIJ7</accession>
<dbReference type="Proteomes" id="UP000270296">
    <property type="component" value="Unassembled WGS sequence"/>
</dbReference>
<dbReference type="PANTHER" id="PTHR11927">
    <property type="entry name" value="GALACTOSIDE 2-L-FUCOSYLTRANSFERASE"/>
    <property type="match status" value="1"/>
</dbReference>
<keyword evidence="3" id="KW-0472">Membrane</keyword>
<keyword evidence="3" id="KW-1133">Transmembrane helix</keyword>
<comment type="similarity">
    <text evidence="3">Belongs to the glycosyltransferase 11 family.</text>
</comment>
<keyword evidence="3" id="KW-0325">Glycoprotein</keyword>
<keyword evidence="3" id="KW-0812">Transmembrane</keyword>
<protein>
    <recommendedName>
        <fullName evidence="3">L-Fucosyltransferase</fullName>
        <ecNumber evidence="3">2.4.1.-</ecNumber>
    </recommendedName>
</protein>
<dbReference type="InterPro" id="IPR002516">
    <property type="entry name" value="Glyco_trans_11"/>
</dbReference>
<name>A0A3P8CIJ7_9BILA</name>
<dbReference type="GO" id="GO:0032580">
    <property type="term" value="C:Golgi cisterna membrane"/>
    <property type="evidence" value="ECO:0007669"/>
    <property type="project" value="UniProtKB-SubCell"/>
</dbReference>
<evidence type="ECO:0000313" key="4">
    <source>
        <dbReference type="EMBL" id="VDP39847.1"/>
    </source>
</evidence>
<reference evidence="4 5" key="1">
    <citation type="submission" date="2018-11" db="EMBL/GenBank/DDBJ databases">
        <authorList>
            <consortium name="Pathogen Informatics"/>
        </authorList>
    </citation>
    <scope>NUCLEOTIDE SEQUENCE [LARGE SCALE GENOMIC DNA]</scope>
</reference>
<dbReference type="AlphaFoldDB" id="A0A3P8CIJ7"/>
<evidence type="ECO:0000313" key="5">
    <source>
        <dbReference type="Proteomes" id="UP000270296"/>
    </source>
</evidence>
<keyword evidence="1 3" id="KW-0328">Glycosyltransferase</keyword>
<dbReference type="OrthoDB" id="3226at2759"/>
<dbReference type="GO" id="GO:0008107">
    <property type="term" value="F:galactoside 2-alpha-L-fucosyltransferase activity"/>
    <property type="evidence" value="ECO:0007669"/>
    <property type="project" value="InterPro"/>
</dbReference>
<keyword evidence="3" id="KW-0735">Signal-anchor</keyword>
<evidence type="ECO:0000256" key="1">
    <source>
        <dbReference type="ARBA" id="ARBA00022676"/>
    </source>
</evidence>
<dbReference type="Pfam" id="PF01531">
    <property type="entry name" value="Glyco_transf_11"/>
    <property type="match status" value="1"/>
</dbReference>
<keyword evidence="5" id="KW-1185">Reference proteome</keyword>
<feature type="transmembrane region" description="Helical" evidence="3">
    <location>
        <begin position="46"/>
        <end position="62"/>
    </location>
</feature>
<evidence type="ECO:0000256" key="3">
    <source>
        <dbReference type="RuleBase" id="RU363129"/>
    </source>
</evidence>
<dbReference type="EMBL" id="UZAM01015610">
    <property type="protein sequence ID" value="VDP39847.1"/>
    <property type="molecule type" value="Genomic_DNA"/>
</dbReference>
<dbReference type="GO" id="GO:0005975">
    <property type="term" value="P:carbohydrate metabolic process"/>
    <property type="evidence" value="ECO:0007669"/>
    <property type="project" value="InterPro"/>
</dbReference>